<reference evidence="1 2" key="1">
    <citation type="submission" date="2019-09" db="EMBL/GenBank/DDBJ databases">
        <title>Characterization of the phylogenetic diversity of two novel species belonging to the genus Bifidobacterium: Bifidobacterium cebidarum sp. nov. and Bifidobacterium leontopitheci sp. nov.</title>
        <authorList>
            <person name="Lugli G.A."/>
            <person name="Duranti S."/>
            <person name="Milani C."/>
            <person name="Turroni F."/>
            <person name="Ventura M."/>
        </authorList>
    </citation>
    <scope>NUCLEOTIDE SEQUENCE [LARGE SCALE GENOMIC DNA]</scope>
    <source>
        <strain evidence="1 2">DSM 100238</strain>
    </source>
</reference>
<accession>A0A6A2W3J4</accession>
<dbReference type="Proteomes" id="UP000440041">
    <property type="component" value="Unassembled WGS sequence"/>
</dbReference>
<evidence type="ECO:0000313" key="1">
    <source>
        <dbReference type="EMBL" id="KAB8299374.1"/>
    </source>
</evidence>
<comment type="caution">
    <text evidence="1">The sequence shown here is derived from an EMBL/GenBank/DDBJ whole genome shotgun (WGS) entry which is preliminary data.</text>
</comment>
<proteinExistence type="predicted"/>
<evidence type="ECO:0000313" key="2">
    <source>
        <dbReference type="Proteomes" id="UP000440041"/>
    </source>
</evidence>
<sequence length="266" mass="30349">MPLPVVDIPHSTPWETVFHLAQLTDDPHTWMLTGGLMTQLHALMHHVDIRPTTDADFLINVLSYEHSVMRVRNDLITLGFAIRQGSLSQYTTRMVRGNQTVDLLVDNHLSPRQQRRAFLGTSRMLGMPGSRKALQRHMQVALAFNNESAIIEVPDLLGALLMKIASWREAPQGNIDRHLVDAATLASLIDAPEQELLRLNNASDSDRKNVRTLHQVLSDPTDYWWRNMPEEQRNNGLRTVAILSLLIEMPRKADMRMWLDEHYGLS</sequence>
<dbReference type="AlphaFoldDB" id="A0A6A2W3J4"/>
<name>A0A6A2W3J4_9BIFI</name>
<keyword evidence="2" id="KW-1185">Reference proteome</keyword>
<organism evidence="1 2">
    <name type="scientific">Bifidobacterium apri</name>
    <dbReference type="NCBI Taxonomy" id="1769423"/>
    <lineage>
        <taxon>Bacteria</taxon>
        <taxon>Bacillati</taxon>
        <taxon>Actinomycetota</taxon>
        <taxon>Actinomycetes</taxon>
        <taxon>Bifidobacteriales</taxon>
        <taxon>Bifidobacteriaceae</taxon>
        <taxon>Bifidobacterium</taxon>
    </lineage>
</organism>
<gene>
    <name evidence="1" type="ORF">DSM100238_0806</name>
</gene>
<protein>
    <submittedName>
        <fullName evidence="1">Uncharacterized protein</fullName>
    </submittedName>
</protein>
<dbReference type="EMBL" id="WBSO01000004">
    <property type="protein sequence ID" value="KAB8299374.1"/>
    <property type="molecule type" value="Genomic_DNA"/>
</dbReference>